<dbReference type="Proteomes" id="UP001345013">
    <property type="component" value="Unassembled WGS sequence"/>
</dbReference>
<dbReference type="InterPro" id="IPR010730">
    <property type="entry name" value="HET"/>
</dbReference>
<sequence>MAILPRLQEAQDIVRLLAVGGYARQSSILREIYRPLGQHDIRLLHLLPGAQDEALHGWIEQRSLFTREACAEEPRYTALSYVWGSEEVIGSISIDGTELPITRNLDRYLRQLRHHETVLTLWIDSICINQEDVIEKNQQVALMPQIYSIAQGVDVWLGEKSKYSPIGMDTLKYFATHPQPTKDAPWQTLPHDLSLSGLTDIMGRAWFRRIWVVQEVVLAERTRLIWGTSTVPWGRSSSGVEASMRMIKFACILPEWRHKGLNSIQMRPLLKLLDLQLEVMLAKNTGTLRRCADVLDIAYELRERLASDPRDMLFSIVGMVDGLWSCEDFKPDYRFSVEQSYNLLQSTIRFCGYNCSGPEEHLLRRRQPWE</sequence>
<protein>
    <recommendedName>
        <fullName evidence="1">Heterokaryon incompatibility domain-containing protein</fullName>
    </recommendedName>
</protein>
<reference evidence="2 3" key="1">
    <citation type="submission" date="2023-08" db="EMBL/GenBank/DDBJ databases">
        <title>Black Yeasts Isolated from many extreme environments.</title>
        <authorList>
            <person name="Coleine C."/>
            <person name="Stajich J.E."/>
            <person name="Selbmann L."/>
        </authorList>
    </citation>
    <scope>NUCLEOTIDE SEQUENCE [LARGE SCALE GENOMIC DNA]</scope>
    <source>
        <strain evidence="2 3">CCFEE 5885</strain>
    </source>
</reference>
<feature type="domain" description="Heterokaryon incompatibility" evidence="1">
    <location>
        <begin position="76"/>
        <end position="215"/>
    </location>
</feature>
<dbReference type="Pfam" id="PF06985">
    <property type="entry name" value="HET"/>
    <property type="match status" value="1"/>
</dbReference>
<accession>A0ABR0K3C9</accession>
<name>A0ABR0K3C9_9EURO</name>
<dbReference type="InterPro" id="IPR052895">
    <property type="entry name" value="HetReg/Transcr_Mod"/>
</dbReference>
<evidence type="ECO:0000313" key="3">
    <source>
        <dbReference type="Proteomes" id="UP001345013"/>
    </source>
</evidence>
<keyword evidence="3" id="KW-1185">Reference proteome</keyword>
<evidence type="ECO:0000313" key="2">
    <source>
        <dbReference type="EMBL" id="KAK5085017.1"/>
    </source>
</evidence>
<proteinExistence type="predicted"/>
<organism evidence="2 3">
    <name type="scientific">Lithohypha guttulata</name>
    <dbReference type="NCBI Taxonomy" id="1690604"/>
    <lineage>
        <taxon>Eukaryota</taxon>
        <taxon>Fungi</taxon>
        <taxon>Dikarya</taxon>
        <taxon>Ascomycota</taxon>
        <taxon>Pezizomycotina</taxon>
        <taxon>Eurotiomycetes</taxon>
        <taxon>Chaetothyriomycetidae</taxon>
        <taxon>Chaetothyriales</taxon>
        <taxon>Trichomeriaceae</taxon>
        <taxon>Lithohypha</taxon>
    </lineage>
</organism>
<dbReference type="PANTHER" id="PTHR24148:SF82">
    <property type="entry name" value="HETEROKARYON INCOMPATIBILITY DOMAIN-CONTAINING PROTEIN"/>
    <property type="match status" value="1"/>
</dbReference>
<gene>
    <name evidence="2" type="ORF">LTR24_007283</name>
</gene>
<dbReference type="PANTHER" id="PTHR24148">
    <property type="entry name" value="ANKYRIN REPEAT DOMAIN-CONTAINING PROTEIN 39 HOMOLOG-RELATED"/>
    <property type="match status" value="1"/>
</dbReference>
<dbReference type="EMBL" id="JAVRRG010000107">
    <property type="protein sequence ID" value="KAK5085017.1"/>
    <property type="molecule type" value="Genomic_DNA"/>
</dbReference>
<evidence type="ECO:0000259" key="1">
    <source>
        <dbReference type="Pfam" id="PF06985"/>
    </source>
</evidence>
<comment type="caution">
    <text evidence="2">The sequence shown here is derived from an EMBL/GenBank/DDBJ whole genome shotgun (WGS) entry which is preliminary data.</text>
</comment>